<evidence type="ECO:0000256" key="1">
    <source>
        <dbReference type="SAM" id="MobiDB-lite"/>
    </source>
</evidence>
<dbReference type="STRING" id="1428628.WN71_032915"/>
<feature type="compositionally biased region" description="Low complexity" evidence="1">
    <location>
        <begin position="899"/>
        <end position="920"/>
    </location>
</feature>
<dbReference type="SUPFAM" id="SSF47090">
    <property type="entry name" value="PGBD-like"/>
    <property type="match status" value="1"/>
</dbReference>
<organism evidence="2 3">
    <name type="scientific">Streptomyces mangrovisoli</name>
    <dbReference type="NCBI Taxonomy" id="1428628"/>
    <lineage>
        <taxon>Bacteria</taxon>
        <taxon>Bacillati</taxon>
        <taxon>Actinomycetota</taxon>
        <taxon>Actinomycetes</taxon>
        <taxon>Kitasatosporales</taxon>
        <taxon>Streptomycetaceae</taxon>
        <taxon>Streptomyces</taxon>
    </lineage>
</organism>
<dbReference type="RefSeq" id="WP_046591878.1">
    <property type="nucleotide sequence ID" value="NZ_LAVA02000097.1"/>
</dbReference>
<evidence type="ECO:0000313" key="3">
    <source>
        <dbReference type="Proteomes" id="UP000034196"/>
    </source>
</evidence>
<sequence length="967" mass="100367">MALADVRLGQTGESVRTVQEALIAEGRPLVGGADGVFGEETRKAYAAEQRAQGFSGADANGSPGCRSLTELGRKSGFTVDCGNGPEPAQDITAEQFAADFARSPFVTSQGHVAYQAVDERHLVAPKASLQCVERHGLLDAAIGSTDHNAQDVAYALATRESGSLSDPRPGVRLEPVESPAADAGHPATIAVHTNESVELPYLTDPLSTGAVLLGLPGLPDGQAFSVPWSGDVWHRPRSFRIRLVEGAAPPRFDDASRVLVVSLPKGAVASVRVCSGIDFDANLMGMASWYRKAADQAAAAAPDAGDAAGTPAVAAGAQQPDPVLDLAGASRHWMFTPWHELTLVHAVQRPLRTPVLSLSPPTAPRPVGATAQHLAGTVALDEASTGRVDLVAEWTEVTDAASSDAVSSDAVLSDAVLSDAVSSENAPSDGAPSDGTSSDRATAADSTSSGAEIRTITTPVFGLLTARADPPGTPGPQVAVLQNGILTFSTQASEDRATAAGNAARAADDQSREAQAAAAASAAAAKTAADQGDVDAADRHTAEAVASRASAVEAAARAAVVPVVLHRHEFGDTRHRTVRYHPVAGSRFGDCFPPQFADPGNDALTVEGAAQEYSVLSSAAPTAPRLLYCMPTLARERVDDPSGAIVQRRRGGGIRVFVDRPWYSSGEGELLGVVLGEPPGGDPGSVRDSWVTLMGRDPVHRSAPVLAPTPDMFPNAVQRSGKLSVPTPTGPLPVTVVGFPPQFDDTEKGGRWYFDLELDTGDACMPFVRLALVRYQPESIPGQEISPVVLADLVRPLPDRELTVRPGPALSVSVKGPSWDPTDSAPPRITAVLQRRHDSVTDDDLGWVTLDDTSTLLTSVDADSSHRPFYTGQVPMPQSTGPGVPLRLTVIETEGLPAEAGGKAEAEAGTGAAAGAAPGDAPAPPPLPGPVLYCDTVDLTAGPSGGEGDDGHGHDWHRWWHGGFPRP</sequence>
<reference evidence="2" key="1">
    <citation type="submission" date="2016-10" db="EMBL/GenBank/DDBJ databases">
        <title>Genome sequence of Streptomyces mangrovisoli MUSC 149.</title>
        <authorList>
            <person name="Lee L.-H."/>
            <person name="Ser H.-L."/>
        </authorList>
    </citation>
    <scope>NUCLEOTIDE SEQUENCE [LARGE SCALE GENOMIC DNA]</scope>
    <source>
        <strain evidence="2">MUSC 149</strain>
    </source>
</reference>
<keyword evidence="3" id="KW-1185">Reference proteome</keyword>
<dbReference type="AlphaFoldDB" id="A0A1J4NNA9"/>
<name>A0A1J4NNA9_9ACTN</name>
<dbReference type="Proteomes" id="UP000034196">
    <property type="component" value="Unassembled WGS sequence"/>
</dbReference>
<evidence type="ECO:0000313" key="2">
    <source>
        <dbReference type="EMBL" id="OIJ63626.1"/>
    </source>
</evidence>
<feature type="region of interest" description="Disordered" evidence="1">
    <location>
        <begin position="899"/>
        <end position="930"/>
    </location>
</feature>
<protein>
    <recommendedName>
        <fullName evidence="4">Peptidoglycan binding-like domain-containing protein</fullName>
    </recommendedName>
</protein>
<accession>A0A1J4NNA9</accession>
<feature type="compositionally biased region" description="Low complexity" evidence="1">
    <location>
        <begin position="433"/>
        <end position="451"/>
    </location>
</feature>
<dbReference type="InterPro" id="IPR036366">
    <property type="entry name" value="PGBDSf"/>
</dbReference>
<feature type="region of interest" description="Disordered" evidence="1">
    <location>
        <begin position="160"/>
        <end position="182"/>
    </location>
</feature>
<comment type="caution">
    <text evidence="2">The sequence shown here is derived from an EMBL/GenBank/DDBJ whole genome shotgun (WGS) entry which is preliminary data.</text>
</comment>
<dbReference type="OrthoDB" id="9148571at2"/>
<dbReference type="EMBL" id="LAVA02000097">
    <property type="protein sequence ID" value="OIJ63626.1"/>
    <property type="molecule type" value="Genomic_DNA"/>
</dbReference>
<dbReference type="InterPro" id="IPR036365">
    <property type="entry name" value="PGBD-like_sf"/>
</dbReference>
<feature type="region of interest" description="Disordered" evidence="1">
    <location>
        <begin position="421"/>
        <end position="452"/>
    </location>
</feature>
<evidence type="ECO:0008006" key="4">
    <source>
        <dbReference type="Google" id="ProtNLM"/>
    </source>
</evidence>
<gene>
    <name evidence="2" type="ORF">WN71_032915</name>
</gene>
<proteinExistence type="predicted"/>
<dbReference type="Gene3D" id="1.10.101.10">
    <property type="entry name" value="PGBD-like superfamily/PGBD"/>
    <property type="match status" value="1"/>
</dbReference>